<feature type="compositionally biased region" description="Basic and acidic residues" evidence="1">
    <location>
        <begin position="272"/>
        <end position="285"/>
    </location>
</feature>
<evidence type="ECO:0000256" key="1">
    <source>
        <dbReference type="SAM" id="MobiDB-lite"/>
    </source>
</evidence>
<name>A0ABQ6JG96_9ACTN</name>
<feature type="compositionally biased region" description="Basic residues" evidence="1">
    <location>
        <begin position="301"/>
        <end position="325"/>
    </location>
</feature>
<proteinExistence type="predicted"/>
<organism evidence="3 4">
    <name type="scientific">Angustibacter aerolatus</name>
    <dbReference type="NCBI Taxonomy" id="1162965"/>
    <lineage>
        <taxon>Bacteria</taxon>
        <taxon>Bacillati</taxon>
        <taxon>Actinomycetota</taxon>
        <taxon>Actinomycetes</taxon>
        <taxon>Kineosporiales</taxon>
        <taxon>Kineosporiaceae</taxon>
    </lineage>
</organism>
<dbReference type="Gene3D" id="2.60.40.10">
    <property type="entry name" value="Immunoglobulins"/>
    <property type="match status" value="1"/>
</dbReference>
<accession>A0ABQ6JG96</accession>
<dbReference type="Proteomes" id="UP001157017">
    <property type="component" value="Unassembled WGS sequence"/>
</dbReference>
<protein>
    <recommendedName>
        <fullName evidence="2">PKD domain-containing protein</fullName>
    </recommendedName>
</protein>
<evidence type="ECO:0000259" key="2">
    <source>
        <dbReference type="PROSITE" id="PS50093"/>
    </source>
</evidence>
<evidence type="ECO:0000313" key="3">
    <source>
        <dbReference type="EMBL" id="GMA86225.1"/>
    </source>
</evidence>
<dbReference type="InterPro" id="IPR035986">
    <property type="entry name" value="PKD_dom_sf"/>
</dbReference>
<dbReference type="EMBL" id="BSUZ01000001">
    <property type="protein sequence ID" value="GMA86225.1"/>
    <property type="molecule type" value="Genomic_DNA"/>
</dbReference>
<sequence length="331" mass="34210">MASASVSATDLAVTADGSASSDPDGTVAFYAWDFGDGGTGSGATATHTYAAAGTYTVTLVVTDDRGATDTTTRSVTVTAPVVTVYGSDDFGRTTTTGFGTADVGGTWTIGGGAANVSVTDGAGRFAGGRRVALASYLNGVSATAVDASVDVSYDKPMTGGGAYLSLIGRRVGTTDYRARAKFTADGKVTLTTVRVSGGETTLQSVVLPGLTMAPGDVLHLRTQVTGTSPTTVRARAWKGSDPEPSTWTLSTTDAAPEPAGGRRRGPAGLRLRVGDERAADHERRRVPGGAGRPLSDLDPLRHRRHSACPRRRDRRGHGRVRPVRVRSRDVA</sequence>
<reference evidence="4" key="1">
    <citation type="journal article" date="2019" name="Int. J. Syst. Evol. Microbiol.">
        <title>The Global Catalogue of Microorganisms (GCM) 10K type strain sequencing project: providing services to taxonomists for standard genome sequencing and annotation.</title>
        <authorList>
            <consortium name="The Broad Institute Genomics Platform"/>
            <consortium name="The Broad Institute Genome Sequencing Center for Infectious Disease"/>
            <person name="Wu L."/>
            <person name="Ma J."/>
        </authorList>
    </citation>
    <scope>NUCLEOTIDE SEQUENCE [LARGE SCALE GENOMIC DNA]</scope>
    <source>
        <strain evidence="4">NBRC 108730</strain>
    </source>
</reference>
<comment type="caution">
    <text evidence="3">The sequence shown here is derived from an EMBL/GenBank/DDBJ whole genome shotgun (WGS) entry which is preliminary data.</text>
</comment>
<dbReference type="InterPro" id="IPR013783">
    <property type="entry name" value="Ig-like_fold"/>
</dbReference>
<feature type="region of interest" description="Disordered" evidence="1">
    <location>
        <begin position="1"/>
        <end position="21"/>
    </location>
</feature>
<feature type="region of interest" description="Disordered" evidence="1">
    <location>
        <begin position="228"/>
        <end position="331"/>
    </location>
</feature>
<dbReference type="SUPFAM" id="SSF49299">
    <property type="entry name" value="PKD domain"/>
    <property type="match status" value="1"/>
</dbReference>
<dbReference type="SMART" id="SM00089">
    <property type="entry name" value="PKD"/>
    <property type="match status" value="1"/>
</dbReference>
<dbReference type="InterPro" id="IPR000601">
    <property type="entry name" value="PKD_dom"/>
</dbReference>
<dbReference type="CDD" id="cd00146">
    <property type="entry name" value="PKD"/>
    <property type="match status" value="1"/>
</dbReference>
<evidence type="ECO:0000313" key="4">
    <source>
        <dbReference type="Proteomes" id="UP001157017"/>
    </source>
</evidence>
<feature type="compositionally biased region" description="Polar residues" evidence="1">
    <location>
        <begin position="243"/>
        <end position="253"/>
    </location>
</feature>
<feature type="domain" description="PKD" evidence="2">
    <location>
        <begin position="1"/>
        <end position="84"/>
    </location>
</feature>
<dbReference type="InterPro" id="IPR022409">
    <property type="entry name" value="PKD/Chitinase_dom"/>
</dbReference>
<keyword evidence="4" id="KW-1185">Reference proteome</keyword>
<dbReference type="PROSITE" id="PS50093">
    <property type="entry name" value="PKD"/>
    <property type="match status" value="1"/>
</dbReference>
<dbReference type="Pfam" id="PF18911">
    <property type="entry name" value="PKD_4"/>
    <property type="match status" value="1"/>
</dbReference>
<gene>
    <name evidence="3" type="ORF">GCM10025868_14750</name>
</gene>